<dbReference type="Pfam" id="PF16762">
    <property type="entry name" value="RHH_6"/>
    <property type="match status" value="1"/>
</dbReference>
<comment type="caution">
    <text evidence="2">The sequence shown here is derived from an EMBL/GenBank/DDBJ whole genome shotgun (WGS) entry which is preliminary data.</text>
</comment>
<sequence length="75" mass="8463">MSSVRWSIIVGSDTDRALRLYLTRKGGKKVDISRFVDEAVQARLVELTVRSIKKRNRKYSQKKILSAIDGALKAA</sequence>
<proteinExistence type="predicted"/>
<gene>
    <name evidence="2" type="ORF">A2W18_01245</name>
</gene>
<accession>A0A1F6V3A4</accession>
<reference evidence="2 3" key="1">
    <citation type="journal article" date="2016" name="Nat. Commun.">
        <title>Thousands of microbial genomes shed light on interconnected biogeochemical processes in an aquifer system.</title>
        <authorList>
            <person name="Anantharaman K."/>
            <person name="Brown C.T."/>
            <person name="Hug L.A."/>
            <person name="Sharon I."/>
            <person name="Castelle C.J."/>
            <person name="Probst A.J."/>
            <person name="Thomas B.C."/>
            <person name="Singh A."/>
            <person name="Wilkins M.J."/>
            <person name="Karaoz U."/>
            <person name="Brodie E.L."/>
            <person name="Williams K.H."/>
            <person name="Hubbard S.S."/>
            <person name="Banfield J.F."/>
        </authorList>
    </citation>
    <scope>NUCLEOTIDE SEQUENCE [LARGE SCALE GENOMIC DNA]</scope>
</reference>
<dbReference type="InterPro" id="IPR013321">
    <property type="entry name" value="Arc_rbn_hlx_hlx"/>
</dbReference>
<dbReference type="GO" id="GO:0006355">
    <property type="term" value="P:regulation of DNA-templated transcription"/>
    <property type="evidence" value="ECO:0007669"/>
    <property type="project" value="InterPro"/>
</dbReference>
<dbReference type="Gene3D" id="1.10.1220.10">
    <property type="entry name" value="Met repressor-like"/>
    <property type="match status" value="1"/>
</dbReference>
<feature type="domain" description="XACb0070 ribbon-helix-helix" evidence="1">
    <location>
        <begin position="3"/>
        <end position="75"/>
    </location>
</feature>
<dbReference type="Proteomes" id="UP000179076">
    <property type="component" value="Unassembled WGS sequence"/>
</dbReference>
<protein>
    <recommendedName>
        <fullName evidence="1">XACb0070 ribbon-helix-helix domain-containing protein</fullName>
    </recommendedName>
</protein>
<dbReference type="InterPro" id="IPR031914">
    <property type="entry name" value="XACb0070_RHH_dom"/>
</dbReference>
<name>A0A1F6V3A4_9PROT</name>
<evidence type="ECO:0000259" key="1">
    <source>
        <dbReference type="Pfam" id="PF16762"/>
    </source>
</evidence>
<evidence type="ECO:0000313" key="2">
    <source>
        <dbReference type="EMBL" id="OGI64105.1"/>
    </source>
</evidence>
<organism evidence="2 3">
    <name type="scientific">Candidatus Muproteobacteria bacterium RBG_16_60_9</name>
    <dbReference type="NCBI Taxonomy" id="1817755"/>
    <lineage>
        <taxon>Bacteria</taxon>
        <taxon>Pseudomonadati</taxon>
        <taxon>Pseudomonadota</taxon>
        <taxon>Candidatus Muproteobacteria</taxon>
    </lineage>
</organism>
<dbReference type="AlphaFoldDB" id="A0A1F6V3A4"/>
<dbReference type="EMBL" id="MFSP01000141">
    <property type="protein sequence ID" value="OGI64105.1"/>
    <property type="molecule type" value="Genomic_DNA"/>
</dbReference>
<evidence type="ECO:0000313" key="3">
    <source>
        <dbReference type="Proteomes" id="UP000179076"/>
    </source>
</evidence>